<proteinExistence type="predicted"/>
<gene>
    <name evidence="1" type="ORF">ILUMI_19896</name>
</gene>
<organism evidence="1 2">
    <name type="scientific">Ignelater luminosus</name>
    <name type="common">Cucubano</name>
    <name type="synonym">Pyrophorus luminosus</name>
    <dbReference type="NCBI Taxonomy" id="2038154"/>
    <lineage>
        <taxon>Eukaryota</taxon>
        <taxon>Metazoa</taxon>
        <taxon>Ecdysozoa</taxon>
        <taxon>Arthropoda</taxon>
        <taxon>Hexapoda</taxon>
        <taxon>Insecta</taxon>
        <taxon>Pterygota</taxon>
        <taxon>Neoptera</taxon>
        <taxon>Endopterygota</taxon>
        <taxon>Coleoptera</taxon>
        <taxon>Polyphaga</taxon>
        <taxon>Elateriformia</taxon>
        <taxon>Elateroidea</taxon>
        <taxon>Elateridae</taxon>
        <taxon>Agrypninae</taxon>
        <taxon>Pyrophorini</taxon>
        <taxon>Ignelater</taxon>
    </lineage>
</organism>
<reference evidence="1" key="1">
    <citation type="submission" date="2019-08" db="EMBL/GenBank/DDBJ databases">
        <title>The genome of the North American firefly Photinus pyralis.</title>
        <authorList>
            <consortium name="Photinus pyralis genome working group"/>
            <person name="Fallon T.R."/>
            <person name="Sander Lower S.E."/>
            <person name="Weng J.-K."/>
        </authorList>
    </citation>
    <scope>NUCLEOTIDE SEQUENCE</scope>
    <source>
        <strain evidence="1">TRF0915ILg1</strain>
        <tissue evidence="1">Whole body</tissue>
    </source>
</reference>
<dbReference type="OrthoDB" id="8052569at2759"/>
<name>A0A8K0CJ89_IGNLU</name>
<evidence type="ECO:0000313" key="2">
    <source>
        <dbReference type="Proteomes" id="UP000801492"/>
    </source>
</evidence>
<dbReference type="AlphaFoldDB" id="A0A8K0CJ89"/>
<evidence type="ECO:0000313" key="1">
    <source>
        <dbReference type="EMBL" id="KAF2886277.1"/>
    </source>
</evidence>
<sequence>MTVEDIIASVMKSIQLSGKPQKQEEDSSTKHSGLGYGDIRQLLCQYNGSGYINLWFQRINLIQKTYKVEDRILTLAVVVQGIEDITLRNQAKLKEFTSLNKLLTMLNELDHSNYSGIQSTKKSTQQGQSNKKNCKAEKSMRCYSCDKVGHERSKKKDQIKRDHQAFKGNFQTESSQAGSIAALLVEKSILDASNDYCVDVYFEANNDLVVAFVENKVCISKSKQNSNNFNSELLLIDRDVLDNQKDLLINDFLEFEIKQKTESLVQQYLISEKPFKPALDSYSGVNSPTNGSPKRTVLNNTMTTSFTIATWKLKSLLSVKKLDNVILEMEHMKLNILGIRDVQWPGSEKCPHKADIKESKTEEDEGNSRRILKEADVYQRTKERELIYDGCMDVLLDYIILFTAPENAMGTEKALFEHVRRGRKRSLLKLISEGKIIGRKGIGRRRISWLRNLREWFGLRMLSDKDPMLTTLEDVGRIMAASPLLTGYSDDHQSRDATHENLEAENWVFMSGPENGIVTCQRLCGGCGGGPMKNSTKSWPERVVRSCISEVVLEPPLLPYCGHLRHRAPLFSVDVDVVRV</sequence>
<dbReference type="EMBL" id="VTPC01088189">
    <property type="protein sequence ID" value="KAF2886277.1"/>
    <property type="molecule type" value="Genomic_DNA"/>
</dbReference>
<protein>
    <submittedName>
        <fullName evidence="1">Uncharacterized protein</fullName>
    </submittedName>
</protein>
<accession>A0A8K0CJ89</accession>
<dbReference type="Proteomes" id="UP000801492">
    <property type="component" value="Unassembled WGS sequence"/>
</dbReference>
<comment type="caution">
    <text evidence="1">The sequence shown here is derived from an EMBL/GenBank/DDBJ whole genome shotgun (WGS) entry which is preliminary data.</text>
</comment>
<keyword evidence="2" id="KW-1185">Reference proteome</keyword>